<accession>A0AAF1BLG8</accession>
<protein>
    <submittedName>
        <fullName evidence="3">Uncharacterized protein</fullName>
    </submittedName>
</protein>
<feature type="transmembrane region" description="Helical" evidence="2">
    <location>
        <begin position="110"/>
        <end position="131"/>
    </location>
</feature>
<reference evidence="3" key="1">
    <citation type="submission" date="2023-10" db="EMBL/GenBank/DDBJ databases">
        <authorList>
            <person name="Noh H."/>
        </authorList>
    </citation>
    <scope>NUCLEOTIDE SEQUENCE</scope>
    <source>
        <strain evidence="3">DUCC4014</strain>
    </source>
</reference>
<dbReference type="Proteomes" id="UP000827549">
    <property type="component" value="Chromosome 7"/>
</dbReference>
<dbReference type="RefSeq" id="XP_062631897.1">
    <property type="nucleotide sequence ID" value="XM_062775913.1"/>
</dbReference>
<keyword evidence="2" id="KW-1133">Transmembrane helix</keyword>
<feature type="region of interest" description="Disordered" evidence="1">
    <location>
        <begin position="1"/>
        <end position="23"/>
    </location>
</feature>
<feature type="transmembrane region" description="Helical" evidence="2">
    <location>
        <begin position="56"/>
        <end position="75"/>
    </location>
</feature>
<evidence type="ECO:0000313" key="3">
    <source>
        <dbReference type="EMBL" id="WOO85871.1"/>
    </source>
</evidence>
<dbReference type="AlphaFoldDB" id="A0AAF1BLG8"/>
<evidence type="ECO:0000256" key="1">
    <source>
        <dbReference type="SAM" id="MobiDB-lite"/>
    </source>
</evidence>
<name>A0AAF1BLG8_9TREE</name>
<gene>
    <name evidence="3" type="ORF">LOC62_07G009359</name>
</gene>
<proteinExistence type="predicted"/>
<evidence type="ECO:0000313" key="4">
    <source>
        <dbReference type="Proteomes" id="UP000827549"/>
    </source>
</evidence>
<feature type="transmembrane region" description="Helical" evidence="2">
    <location>
        <begin position="143"/>
        <end position="164"/>
    </location>
</feature>
<dbReference type="GeneID" id="87812522"/>
<sequence length="279" mass="30320">MSLPEYTPVPSYPPGEGPSAAATARAPVRPNNADFTVPTFPTVYPRVFVSIVLKSFLWLFGLGLPVVLVLAKKGVNTLPHLLGYLALFAGGLCAAIVVLRGMVVVLGSELTFTVCCSVLTMCIMVLFIDYVPTFNGAPEPHFHPAWVGLGAVTALAFIIIWRVLYLSSNHRAWDEGEVAHTPAPGNEAILDGLHSTDRTDLKRRRRLLEVAVSQNLASLERLEREYAREGAQGGLVVYADVETLREIVRRDLAALRRVAGVFTDRFGADDAVGPEKVDV</sequence>
<feature type="transmembrane region" description="Helical" evidence="2">
    <location>
        <begin position="81"/>
        <end position="103"/>
    </location>
</feature>
<dbReference type="EMBL" id="CP086720">
    <property type="protein sequence ID" value="WOO85871.1"/>
    <property type="molecule type" value="Genomic_DNA"/>
</dbReference>
<keyword evidence="2" id="KW-0472">Membrane</keyword>
<keyword evidence="2" id="KW-0812">Transmembrane</keyword>
<organism evidence="3 4">
    <name type="scientific">Vanrija pseudolonga</name>
    <dbReference type="NCBI Taxonomy" id="143232"/>
    <lineage>
        <taxon>Eukaryota</taxon>
        <taxon>Fungi</taxon>
        <taxon>Dikarya</taxon>
        <taxon>Basidiomycota</taxon>
        <taxon>Agaricomycotina</taxon>
        <taxon>Tremellomycetes</taxon>
        <taxon>Trichosporonales</taxon>
        <taxon>Trichosporonaceae</taxon>
        <taxon>Vanrija</taxon>
    </lineage>
</organism>
<keyword evidence="4" id="KW-1185">Reference proteome</keyword>
<evidence type="ECO:0000256" key="2">
    <source>
        <dbReference type="SAM" id="Phobius"/>
    </source>
</evidence>